<sequence length="70" mass="7777">MEGNPKLMDAMGRAMAASQERNRRDAADRSKTCVIDIPAQTVHTKSTRHAQIIIQTLKSVGVHGTYTVRR</sequence>
<name>A0ABT7XFN1_9ACTN</name>
<comment type="caution">
    <text evidence="2">The sequence shown here is derived from an EMBL/GenBank/DDBJ whole genome shotgun (WGS) entry which is preliminary data.</text>
</comment>
<evidence type="ECO:0000313" key="3">
    <source>
        <dbReference type="Proteomes" id="UP001168435"/>
    </source>
</evidence>
<organism evidence="2 3">
    <name type="scientific">Collinsella ihumii</name>
    <dbReference type="NCBI Taxonomy" id="1720204"/>
    <lineage>
        <taxon>Bacteria</taxon>
        <taxon>Bacillati</taxon>
        <taxon>Actinomycetota</taxon>
        <taxon>Coriobacteriia</taxon>
        <taxon>Coriobacteriales</taxon>
        <taxon>Coriobacteriaceae</taxon>
        <taxon>Collinsella</taxon>
    </lineage>
</organism>
<accession>A0ABT7XFN1</accession>
<feature type="compositionally biased region" description="Basic and acidic residues" evidence="1">
    <location>
        <begin position="20"/>
        <end position="30"/>
    </location>
</feature>
<reference evidence="2" key="2">
    <citation type="submission" date="2024-05" db="EMBL/GenBank/DDBJ databases">
        <title>Identification and characterization of horizontal gene transfer across gut microbiota members of farm animals based on homology search.</title>
        <authorList>
            <person name="Schwarzerova J."/>
            <person name="Nykrynova M."/>
            <person name="Jureckova K."/>
            <person name="Cejkova D."/>
            <person name="Rychlik I."/>
        </authorList>
    </citation>
    <scope>NUCLEOTIDE SEQUENCE</scope>
    <source>
        <strain evidence="2">176_SSukc20</strain>
    </source>
</reference>
<feature type="region of interest" description="Disordered" evidence="1">
    <location>
        <begin position="1"/>
        <end position="30"/>
    </location>
</feature>
<dbReference type="EMBL" id="JAUEIQ010000007">
    <property type="protein sequence ID" value="MDN0064224.1"/>
    <property type="molecule type" value="Genomic_DNA"/>
</dbReference>
<gene>
    <name evidence="2" type="ORF">QVN30_07875</name>
</gene>
<reference evidence="2" key="1">
    <citation type="submission" date="2023-06" db="EMBL/GenBank/DDBJ databases">
        <authorList>
            <person name="Zeman M."/>
            <person name="Kubasova T."/>
            <person name="Jahodarova E."/>
            <person name="Nykrynova M."/>
            <person name="Rychlik I."/>
        </authorList>
    </citation>
    <scope>NUCLEOTIDE SEQUENCE</scope>
    <source>
        <strain evidence="2">176_SSukc20</strain>
    </source>
</reference>
<dbReference type="Proteomes" id="UP001168435">
    <property type="component" value="Unassembled WGS sequence"/>
</dbReference>
<proteinExistence type="predicted"/>
<evidence type="ECO:0000313" key="2">
    <source>
        <dbReference type="EMBL" id="MDN0064224.1"/>
    </source>
</evidence>
<dbReference type="RefSeq" id="WP_289820886.1">
    <property type="nucleotide sequence ID" value="NZ_JAUEIM010000020.1"/>
</dbReference>
<keyword evidence="3" id="KW-1185">Reference proteome</keyword>
<protein>
    <submittedName>
        <fullName evidence="2">Uncharacterized protein</fullName>
    </submittedName>
</protein>
<evidence type="ECO:0000256" key="1">
    <source>
        <dbReference type="SAM" id="MobiDB-lite"/>
    </source>
</evidence>